<proteinExistence type="predicted"/>
<dbReference type="SUPFAM" id="SSF52540">
    <property type="entry name" value="P-loop containing nucleoside triphosphate hydrolases"/>
    <property type="match status" value="1"/>
</dbReference>
<evidence type="ECO:0000313" key="2">
    <source>
        <dbReference type="EMBL" id="TGL39669.1"/>
    </source>
</evidence>
<dbReference type="InterPro" id="IPR003959">
    <property type="entry name" value="ATPase_AAA_core"/>
</dbReference>
<name>A0ABY2MDB6_9LEPT</name>
<gene>
    <name evidence="2" type="ORF">EHQ53_14195</name>
</gene>
<keyword evidence="2" id="KW-0067">ATP-binding</keyword>
<dbReference type="Proteomes" id="UP000297273">
    <property type="component" value="Unassembled WGS sequence"/>
</dbReference>
<dbReference type="GO" id="GO:0005524">
    <property type="term" value="F:ATP binding"/>
    <property type="evidence" value="ECO:0007669"/>
    <property type="project" value="UniProtKB-KW"/>
</dbReference>
<sequence length="300" mass="34834">MSCGTCKNTKRVFGYSDGRHFISEEQYKEFFPETNATARMLEDIADKEFFDKLRSGNWNKSDFGNAMMKLLSIPKDHPAIKAYKEAHRKENEINSMWVSKFESCPDCVTDPMEPYYLQSKEQPVTQKLFEELSKTGKVHSKIVALAKEGGIRSCFLIGPSRKGKTLFLKFLYNKLVKKNQSTQGLKFITGDQIRIETENSETYPQFKRSLDSVKYLFTDEIYAFRNMRDAGEKTDRHIAGSAFRNLRDLIEYLNERSESLFLIGASNDDPWELLPELTEKEADPFLKRIQEAYKMIIRIT</sequence>
<reference evidence="3" key="1">
    <citation type="journal article" date="2019" name="PLoS Negl. Trop. Dis.">
        <title>Revisiting the worldwide diversity of Leptospira species in the environment.</title>
        <authorList>
            <person name="Vincent A.T."/>
            <person name="Schiettekatte O."/>
            <person name="Bourhy P."/>
            <person name="Veyrier F.J."/>
            <person name="Picardeau M."/>
        </authorList>
    </citation>
    <scope>NUCLEOTIDE SEQUENCE [LARGE SCALE GENOMIC DNA]</scope>
    <source>
        <strain evidence="3">201702690</strain>
    </source>
</reference>
<dbReference type="Pfam" id="PF00004">
    <property type="entry name" value="AAA"/>
    <property type="match status" value="1"/>
</dbReference>
<dbReference type="InterPro" id="IPR027417">
    <property type="entry name" value="P-loop_NTPase"/>
</dbReference>
<accession>A0ABY2MDB6</accession>
<evidence type="ECO:0000313" key="3">
    <source>
        <dbReference type="Proteomes" id="UP000297273"/>
    </source>
</evidence>
<keyword evidence="2" id="KW-0547">Nucleotide-binding</keyword>
<keyword evidence="3" id="KW-1185">Reference proteome</keyword>
<dbReference type="Gene3D" id="3.40.50.300">
    <property type="entry name" value="P-loop containing nucleotide triphosphate hydrolases"/>
    <property type="match status" value="1"/>
</dbReference>
<dbReference type="RefSeq" id="WP_135646443.1">
    <property type="nucleotide sequence ID" value="NZ_RQGC01000009.1"/>
</dbReference>
<dbReference type="EMBL" id="RQGC01000009">
    <property type="protein sequence ID" value="TGL39669.1"/>
    <property type="molecule type" value="Genomic_DNA"/>
</dbReference>
<feature type="domain" description="ATPase AAA-type core" evidence="1">
    <location>
        <begin position="155"/>
        <end position="278"/>
    </location>
</feature>
<organism evidence="2 3">
    <name type="scientific">Leptospira langatensis</name>
    <dbReference type="NCBI Taxonomy" id="2484983"/>
    <lineage>
        <taxon>Bacteria</taxon>
        <taxon>Pseudomonadati</taxon>
        <taxon>Spirochaetota</taxon>
        <taxon>Spirochaetia</taxon>
        <taxon>Leptospirales</taxon>
        <taxon>Leptospiraceae</taxon>
        <taxon>Leptospira</taxon>
    </lineage>
</organism>
<protein>
    <submittedName>
        <fullName evidence="2">ATP-binding protein</fullName>
    </submittedName>
</protein>
<evidence type="ECO:0000259" key="1">
    <source>
        <dbReference type="Pfam" id="PF00004"/>
    </source>
</evidence>
<comment type="caution">
    <text evidence="2">The sequence shown here is derived from an EMBL/GenBank/DDBJ whole genome shotgun (WGS) entry which is preliminary data.</text>
</comment>